<proteinExistence type="predicted"/>
<feature type="compositionally biased region" description="Basic and acidic residues" evidence="1">
    <location>
        <begin position="205"/>
        <end position="214"/>
    </location>
</feature>
<feature type="compositionally biased region" description="Basic and acidic residues" evidence="1">
    <location>
        <begin position="169"/>
        <end position="179"/>
    </location>
</feature>
<evidence type="ECO:0000313" key="2">
    <source>
        <dbReference type="EMBL" id="CAE7905262.1"/>
    </source>
</evidence>
<feature type="region of interest" description="Disordered" evidence="1">
    <location>
        <begin position="248"/>
        <end position="288"/>
    </location>
</feature>
<protein>
    <submittedName>
        <fullName evidence="2">Uncharacterized protein</fullName>
    </submittedName>
</protein>
<gene>
    <name evidence="2" type="ORF">SNEC2469_LOCUS30617</name>
</gene>
<feature type="compositionally biased region" description="Polar residues" evidence="1">
    <location>
        <begin position="125"/>
        <end position="134"/>
    </location>
</feature>
<keyword evidence="3" id="KW-1185">Reference proteome</keyword>
<reference evidence="2" key="1">
    <citation type="submission" date="2021-02" db="EMBL/GenBank/DDBJ databases">
        <authorList>
            <person name="Dougan E. K."/>
            <person name="Rhodes N."/>
            <person name="Thang M."/>
            <person name="Chan C."/>
        </authorList>
    </citation>
    <scope>NUCLEOTIDE SEQUENCE</scope>
</reference>
<feature type="region of interest" description="Disordered" evidence="1">
    <location>
        <begin position="428"/>
        <end position="462"/>
    </location>
</feature>
<dbReference type="AlphaFoldDB" id="A0A813BHV2"/>
<dbReference type="EMBL" id="CAJNJA010071919">
    <property type="protein sequence ID" value="CAE7905262.1"/>
    <property type="molecule type" value="Genomic_DNA"/>
</dbReference>
<feature type="region of interest" description="Disordered" evidence="1">
    <location>
        <begin position="112"/>
        <end position="230"/>
    </location>
</feature>
<evidence type="ECO:0000256" key="1">
    <source>
        <dbReference type="SAM" id="MobiDB-lite"/>
    </source>
</evidence>
<dbReference type="Proteomes" id="UP000601435">
    <property type="component" value="Unassembled WGS sequence"/>
</dbReference>
<organism evidence="2 3">
    <name type="scientific">Symbiodinium necroappetens</name>
    <dbReference type="NCBI Taxonomy" id="1628268"/>
    <lineage>
        <taxon>Eukaryota</taxon>
        <taxon>Sar</taxon>
        <taxon>Alveolata</taxon>
        <taxon>Dinophyceae</taxon>
        <taxon>Suessiales</taxon>
        <taxon>Symbiodiniaceae</taxon>
        <taxon>Symbiodinium</taxon>
    </lineage>
</organism>
<feature type="compositionally biased region" description="Acidic residues" evidence="1">
    <location>
        <begin position="138"/>
        <end position="148"/>
    </location>
</feature>
<sequence length="542" mass="60407">MKVGETGYLKLADAKLDPEWRQGVVVDRSTDGALKIAVRITADEQHHCAAYFGFDAGKRHFILVAGGARQLVSACPEHHLALEMKASKLVEQASSFLQSCPADTSEEQVFATASEDLDNPKPTATRASVRTQQRPALDFEDGEDDESSSADSGSGEEDPVKVLLRAQKKLRDSTTDRGRGIAAATLDKGTKGRSRYPLLSTGSSRKKDEDHQDLKTALQQAASSTAVGSADDPLKTLLTLKVLETLKPKKKTRRRNPSSSASSLSSSSGGRDSRSAKDRGAAKALRQYHESKRRMFKRPLKHVRRYLKEVEEQLGGGDDIPYRLVDYTRKIYWGKQRTLQRVHVLLHEILRLMLQNRFEEAALQTVLSLRAVHQCSLDNGRWDLAWLLTHVEDPFQRRRWGGETQEVEVVAAYVKALEDLEKKTRQTRFFDGVQQEEEEQPDDKTSKGKPKGGKGGQKGSGESIDLLAQESGQVHPSHRNVFGREFDGALFPDMGLTPGVKYVEVHRQILADAQCMSRENTLEFGKIIPEQDLEKTTSTRSF</sequence>
<feature type="compositionally biased region" description="Polar residues" evidence="1">
    <location>
        <begin position="217"/>
        <end position="227"/>
    </location>
</feature>
<name>A0A813BHV2_9DINO</name>
<feature type="compositionally biased region" description="Basic and acidic residues" evidence="1">
    <location>
        <begin position="271"/>
        <end position="281"/>
    </location>
</feature>
<feature type="compositionally biased region" description="Low complexity" evidence="1">
    <location>
        <begin position="257"/>
        <end position="270"/>
    </location>
</feature>
<evidence type="ECO:0000313" key="3">
    <source>
        <dbReference type="Proteomes" id="UP000601435"/>
    </source>
</evidence>
<accession>A0A813BHV2</accession>
<dbReference type="OrthoDB" id="435152at2759"/>
<comment type="caution">
    <text evidence="2">The sequence shown here is derived from an EMBL/GenBank/DDBJ whole genome shotgun (WGS) entry which is preliminary data.</text>
</comment>